<dbReference type="InterPro" id="IPR050243">
    <property type="entry name" value="PHP_phosphatase"/>
</dbReference>
<dbReference type="GO" id="GO:0042578">
    <property type="term" value="F:phosphoric ester hydrolase activity"/>
    <property type="evidence" value="ECO:0007669"/>
    <property type="project" value="TreeGrafter"/>
</dbReference>
<protein>
    <recommendedName>
        <fullName evidence="1">Polymerase/histidinol phosphatase N-terminal domain-containing protein</fullName>
    </recommendedName>
</protein>
<dbReference type="SUPFAM" id="SSF89550">
    <property type="entry name" value="PHP domain-like"/>
    <property type="match status" value="1"/>
</dbReference>
<dbReference type="PANTHER" id="PTHR36928:SF1">
    <property type="entry name" value="PHOSPHATASE YCDX-RELATED"/>
    <property type="match status" value="1"/>
</dbReference>
<dbReference type="GO" id="GO:0008270">
    <property type="term" value="F:zinc ion binding"/>
    <property type="evidence" value="ECO:0007669"/>
    <property type="project" value="TreeGrafter"/>
</dbReference>
<dbReference type="InterPro" id="IPR003141">
    <property type="entry name" value="Pol/His_phosphatase_N"/>
</dbReference>
<dbReference type="EMBL" id="CAUI01000005">
    <property type="protein sequence ID" value="CCU77989.1"/>
    <property type="molecule type" value="Genomic_DNA"/>
</dbReference>
<feature type="domain" description="Polymerase/histidinol phosphatase N-terminal" evidence="1">
    <location>
        <begin position="8"/>
        <end position="82"/>
    </location>
</feature>
<name>M5EB67_9FIRM</name>
<dbReference type="PANTHER" id="PTHR36928">
    <property type="entry name" value="PHOSPHATASE YCDX-RELATED"/>
    <property type="match status" value="1"/>
</dbReference>
<dbReference type="GO" id="GO:0005829">
    <property type="term" value="C:cytosol"/>
    <property type="evidence" value="ECO:0007669"/>
    <property type="project" value="TreeGrafter"/>
</dbReference>
<sequence length="252" mass="28392">MEKIEIETDLHTHTVASSHGYSTIDEMARGAFKKGIKLIVLTDHGPKMLGGSDIYYFSNLSIVPDMLHGVRIIKGVEANILDGGKLDLSDEILNCLDFVAAGIHSLTGHNLKNKEDYTNAIIKVMENPYLDMITHPIQKKYPIDLEKVAKAAAENNVILELNSSSYNPKKGYIRGIKKDSIKLLELSNQYKFKLAINSDAHFYSEIGDFSNLDFIFNNNNFNRELIVNRSIDSITSYLKGRNKEISRLKKII</sequence>
<evidence type="ECO:0000313" key="3">
    <source>
        <dbReference type="Proteomes" id="UP000012063"/>
    </source>
</evidence>
<dbReference type="Gene3D" id="3.20.20.140">
    <property type="entry name" value="Metal-dependent hydrolases"/>
    <property type="match status" value="1"/>
</dbReference>
<dbReference type="STRING" id="1293054.HSACCH_00321"/>
<organism evidence="2 3">
    <name type="scientific">Halanaerobium saccharolyticum subsp. saccharolyticum DSM 6643</name>
    <dbReference type="NCBI Taxonomy" id="1293054"/>
    <lineage>
        <taxon>Bacteria</taxon>
        <taxon>Bacillati</taxon>
        <taxon>Bacillota</taxon>
        <taxon>Clostridia</taxon>
        <taxon>Halanaerobiales</taxon>
        <taxon>Halanaerobiaceae</taxon>
        <taxon>Halanaerobium</taxon>
    </lineage>
</organism>
<evidence type="ECO:0000259" key="1">
    <source>
        <dbReference type="SMART" id="SM00481"/>
    </source>
</evidence>
<gene>
    <name evidence="2" type="ORF">HSACCH_00321</name>
</gene>
<dbReference type="InParanoid" id="M5EB67"/>
<evidence type="ECO:0000313" key="2">
    <source>
        <dbReference type="EMBL" id="CCU77989.1"/>
    </source>
</evidence>
<dbReference type="Pfam" id="PF02811">
    <property type="entry name" value="PHP"/>
    <property type="match status" value="1"/>
</dbReference>
<dbReference type="InterPro" id="IPR016195">
    <property type="entry name" value="Pol/histidinol_Pase-like"/>
</dbReference>
<dbReference type="Proteomes" id="UP000012063">
    <property type="component" value="Unassembled WGS sequence"/>
</dbReference>
<keyword evidence="3" id="KW-1185">Reference proteome</keyword>
<reference evidence="3" key="1">
    <citation type="journal article" date="2013" name="Genome Announc.">
        <title>Genome Sequence of Halanaerobium saccharolyticum subsp. saccharolyticum Strain DSM 6643T, a Halophilic Hydrogen-Producing Bacterium.</title>
        <authorList>
            <person name="Kivisto A."/>
            <person name="Larjo A."/>
            <person name="Ciranna A."/>
            <person name="Santala V."/>
            <person name="Roos C."/>
            <person name="Karp M."/>
        </authorList>
    </citation>
    <scope>NUCLEOTIDE SEQUENCE [LARGE SCALE GENOMIC DNA]</scope>
    <source>
        <strain evidence="3">DSM 6643</strain>
    </source>
</reference>
<dbReference type="eggNOG" id="COG1387">
    <property type="taxonomic scope" value="Bacteria"/>
</dbReference>
<dbReference type="OrthoDB" id="9808747at2"/>
<dbReference type="AlphaFoldDB" id="M5EB67"/>
<dbReference type="SMART" id="SM00481">
    <property type="entry name" value="POLIIIAc"/>
    <property type="match status" value="1"/>
</dbReference>
<dbReference type="InterPro" id="IPR004013">
    <property type="entry name" value="PHP_dom"/>
</dbReference>
<dbReference type="RefSeq" id="WP_005487346.1">
    <property type="nucleotide sequence ID" value="NZ_CAUI01000005.1"/>
</dbReference>
<accession>M5EB67</accession>
<proteinExistence type="predicted"/>
<comment type="caution">
    <text evidence="2">The sequence shown here is derived from an EMBL/GenBank/DDBJ whole genome shotgun (WGS) entry which is preliminary data.</text>
</comment>